<proteinExistence type="predicted"/>
<feature type="non-terminal residue" evidence="1">
    <location>
        <position position="252"/>
    </location>
</feature>
<gene>
    <name evidence="1" type="ORF">RFULGI_LOCUS4107</name>
</gene>
<name>A0A9N9APW6_9GLOM</name>
<keyword evidence="2" id="KW-1185">Reference proteome</keyword>
<organism evidence="1 2">
    <name type="scientific">Racocetra fulgida</name>
    <dbReference type="NCBI Taxonomy" id="60492"/>
    <lineage>
        <taxon>Eukaryota</taxon>
        <taxon>Fungi</taxon>
        <taxon>Fungi incertae sedis</taxon>
        <taxon>Mucoromycota</taxon>
        <taxon>Glomeromycotina</taxon>
        <taxon>Glomeromycetes</taxon>
        <taxon>Diversisporales</taxon>
        <taxon>Gigasporaceae</taxon>
        <taxon>Racocetra</taxon>
    </lineage>
</organism>
<sequence length="252" mass="29231">LPQLLDDETNYEESSEENINSYEVNNETIENGFSSQTFVPSIPPGRSENDAINEALNQMQPSNLTDENSLVDWPYIEASSINEFCIADFRSHRIKEVKPAEYFKHLLLYKDEEKQLTAAEVLDLMQNDPNMANRVVRYGEENSLERETDQEAAKQAPIIEWEKMSNNQEKMKEVVRYLDSLVKTINPDQHAPPPNISYDWEGKNQLRYPELENVRTFIQQAMHNNTITPEIENDVEIDQSTLNKKQKLYSSV</sequence>
<evidence type="ECO:0000313" key="2">
    <source>
        <dbReference type="Proteomes" id="UP000789396"/>
    </source>
</evidence>
<comment type="caution">
    <text evidence="1">The sequence shown here is derived from an EMBL/GenBank/DDBJ whole genome shotgun (WGS) entry which is preliminary data.</text>
</comment>
<accession>A0A9N9APW6</accession>
<evidence type="ECO:0000313" key="1">
    <source>
        <dbReference type="EMBL" id="CAG8538342.1"/>
    </source>
</evidence>
<dbReference type="AlphaFoldDB" id="A0A9N9APW6"/>
<protein>
    <submittedName>
        <fullName evidence="1">8421_t:CDS:1</fullName>
    </submittedName>
</protein>
<reference evidence="1" key="1">
    <citation type="submission" date="2021-06" db="EMBL/GenBank/DDBJ databases">
        <authorList>
            <person name="Kallberg Y."/>
            <person name="Tangrot J."/>
            <person name="Rosling A."/>
        </authorList>
    </citation>
    <scope>NUCLEOTIDE SEQUENCE</scope>
    <source>
        <strain evidence="1">IN212</strain>
    </source>
</reference>
<dbReference type="Proteomes" id="UP000789396">
    <property type="component" value="Unassembled WGS sequence"/>
</dbReference>
<dbReference type="OrthoDB" id="2427560at2759"/>
<dbReference type="EMBL" id="CAJVPZ010003935">
    <property type="protein sequence ID" value="CAG8538342.1"/>
    <property type="molecule type" value="Genomic_DNA"/>
</dbReference>